<dbReference type="PIRSF" id="PIRSF006076">
    <property type="entry name" value="OM_assembly_OMP85"/>
    <property type="match status" value="1"/>
</dbReference>
<evidence type="ECO:0000256" key="4">
    <source>
        <dbReference type="ARBA" id="ARBA00022729"/>
    </source>
</evidence>
<feature type="domain" description="POTRA" evidence="10">
    <location>
        <begin position="441"/>
        <end position="514"/>
    </location>
</feature>
<dbReference type="GO" id="GO:0009279">
    <property type="term" value="C:cell outer membrane"/>
    <property type="evidence" value="ECO:0007669"/>
    <property type="project" value="UniProtKB-UniRule"/>
</dbReference>
<dbReference type="Gene3D" id="2.40.160.50">
    <property type="entry name" value="membrane protein fhac: a member of the omp85/tpsb transporter family"/>
    <property type="match status" value="1"/>
</dbReference>
<evidence type="ECO:0000256" key="3">
    <source>
        <dbReference type="ARBA" id="ARBA00022692"/>
    </source>
</evidence>
<feature type="transmembrane region" description="Helical" evidence="9">
    <location>
        <begin position="43"/>
        <end position="61"/>
    </location>
</feature>
<evidence type="ECO:0000256" key="5">
    <source>
        <dbReference type="ARBA" id="ARBA00022737"/>
    </source>
</evidence>
<organism evidence="11 12">
    <name type="scientific">Bradymonas sediminis</name>
    <dbReference type="NCBI Taxonomy" id="1548548"/>
    <lineage>
        <taxon>Bacteria</taxon>
        <taxon>Deltaproteobacteria</taxon>
        <taxon>Bradymonadales</taxon>
        <taxon>Bradymonadaceae</taxon>
        <taxon>Bradymonas</taxon>
    </lineage>
</organism>
<evidence type="ECO:0000313" key="12">
    <source>
        <dbReference type="Proteomes" id="UP000249799"/>
    </source>
</evidence>
<gene>
    <name evidence="11" type="primary">bamA</name>
    <name evidence="11" type="ORF">DN745_05525</name>
</gene>
<sequence length="880" mass="98431">MDDIIVRAAHIRKHVSVAFRARLRAHLHQGCRQPLRSKRLGDLSLRSSLVLGIFMLIAMGFSSSVSAQSLPGGVGEPTDPRAKGINAREQAKLESYRPVGDATVPKGKAGREGQTIDVIQVVGNVRVESESVLHKATSAVGQPLDLGRISKDIQSIHGLGYFNDVQVDATTTDDGQLVVSYIVSEKPAIAEIRYEGNEELDLEDIGEVVDLKRFAILDIAKVKNNAEKIRELYASKGYYLAEVDYKLSHKEGREDLSIVTFEINEFAKVEVKKVTFLGNENLGDDELSAIMATREGSFLSFLSEMGTFKEKEFEADLQRITAFYYNHGFVEVSVNMPSIRLSRDKRYLYITIRIDEGDQYSVGNVDVEGDLLSERDELMDLVSLETDAVFNYGQMRQDIESLSNLYRNAGYAYVNITPLTRMDSTNHTVDLSYDIKQGAQVYFGRIEIVGNQKTRDYVIRRELRIEEGELYSAAKMRASEARVGRLGYFDKVEITTQPGERPDLINARIEVNETRTGTFQVGAGFSSTESFIANAQISQANLLGRGQNLSLQFQLSSIRTLFNIKFTEPWLLGTRWNSSVNLYNFEYAFQDFIRTSTGGDLTFGYPLSEVFDLNLDGDLVASLTYKLENVDIQPGGRNGSRGGAESSTLFQGGFTSSVRGGLFYDNRDNVRFPTSGQFHSGKVEFADRLVTLSQNEYLKFDFETRWYFPIVWDFVLRLQGELGYVMNPDPKGTVPLFERYFVGGPSTVRGFERYTLGPIREVASNSSDPGSSLDEFRVGGNKSLVFTAEVEFPIFTAAGIKGVVFADMGNSFDNDQKFSLVPDLLADPINDYEDALRTSAGFGIRWLSPIAPLRFEWGFPLSRLRGEQPMVFEFSIANAF</sequence>
<accession>A0A2Z4FJ26</accession>
<dbReference type="InterPro" id="IPR010827">
    <property type="entry name" value="BamA/TamA_POTRA"/>
</dbReference>
<keyword evidence="6 9" id="KW-0472">Membrane</keyword>
<keyword evidence="3 9" id="KW-0812">Transmembrane</keyword>
<dbReference type="Pfam" id="PF07244">
    <property type="entry name" value="POTRA"/>
    <property type="match status" value="5"/>
</dbReference>
<dbReference type="InterPro" id="IPR039910">
    <property type="entry name" value="D15-like"/>
</dbReference>
<dbReference type="NCBIfam" id="TIGR03303">
    <property type="entry name" value="OM_YaeT"/>
    <property type="match status" value="1"/>
</dbReference>
<name>A0A2Z4FJ26_9DELT</name>
<feature type="domain" description="POTRA" evidence="10">
    <location>
        <begin position="269"/>
        <end position="357"/>
    </location>
</feature>
<protein>
    <recommendedName>
        <fullName evidence="8">Outer membrane protein assembly factor BamA</fullName>
    </recommendedName>
</protein>
<keyword evidence="9" id="KW-1133">Transmembrane helix</keyword>
<evidence type="ECO:0000256" key="9">
    <source>
        <dbReference type="SAM" id="Phobius"/>
    </source>
</evidence>
<dbReference type="KEGG" id="bsed:DN745_05525"/>
<dbReference type="PROSITE" id="PS51779">
    <property type="entry name" value="POTRA"/>
    <property type="match status" value="3"/>
</dbReference>
<proteinExistence type="predicted"/>
<feature type="domain" description="POTRA" evidence="10">
    <location>
        <begin position="360"/>
        <end position="438"/>
    </location>
</feature>
<dbReference type="Pfam" id="PF01103">
    <property type="entry name" value="Omp85"/>
    <property type="match status" value="1"/>
</dbReference>
<evidence type="ECO:0000256" key="6">
    <source>
        <dbReference type="ARBA" id="ARBA00023136"/>
    </source>
</evidence>
<evidence type="ECO:0000256" key="7">
    <source>
        <dbReference type="ARBA" id="ARBA00023237"/>
    </source>
</evidence>
<dbReference type="InterPro" id="IPR034746">
    <property type="entry name" value="POTRA"/>
</dbReference>
<dbReference type="EMBL" id="CP030032">
    <property type="protein sequence ID" value="AWV88825.1"/>
    <property type="molecule type" value="Genomic_DNA"/>
</dbReference>
<evidence type="ECO:0000313" key="11">
    <source>
        <dbReference type="EMBL" id="AWV88825.1"/>
    </source>
</evidence>
<comment type="subcellular location">
    <subcellularLocation>
        <location evidence="1">Membrane</location>
    </subcellularLocation>
</comment>
<dbReference type="GO" id="GO:0071709">
    <property type="term" value="P:membrane assembly"/>
    <property type="evidence" value="ECO:0007669"/>
    <property type="project" value="InterPro"/>
</dbReference>
<dbReference type="InterPro" id="IPR000184">
    <property type="entry name" value="Bac_surfAg_D15"/>
</dbReference>
<evidence type="ECO:0000256" key="2">
    <source>
        <dbReference type="ARBA" id="ARBA00022452"/>
    </source>
</evidence>
<dbReference type="InterPro" id="IPR023707">
    <property type="entry name" value="OM_assembly_BamA"/>
</dbReference>
<dbReference type="Proteomes" id="UP000249799">
    <property type="component" value="Chromosome"/>
</dbReference>
<dbReference type="AlphaFoldDB" id="A0A2Z4FJ26"/>
<keyword evidence="12" id="KW-1185">Reference proteome</keyword>
<evidence type="ECO:0000256" key="8">
    <source>
        <dbReference type="NCBIfam" id="TIGR03303"/>
    </source>
</evidence>
<keyword evidence="7" id="KW-0998">Cell outer membrane</keyword>
<keyword evidence="2" id="KW-1134">Transmembrane beta strand</keyword>
<keyword evidence="4" id="KW-0732">Signal</keyword>
<dbReference type="PANTHER" id="PTHR12815">
    <property type="entry name" value="SORTING AND ASSEMBLY MACHINERY SAMM50 PROTEIN FAMILY MEMBER"/>
    <property type="match status" value="1"/>
</dbReference>
<reference evidence="11 12" key="1">
    <citation type="submission" date="2018-06" db="EMBL/GenBank/DDBJ databases">
        <title>Lujinxingia sediminis gen. nov. sp. nov., a new facultative anaerobic member of the class Deltaproteobacteria, and proposal of Lujinxingaceae fam. nov.</title>
        <authorList>
            <person name="Guo L.-Y."/>
            <person name="Li C.-M."/>
            <person name="Wang S."/>
            <person name="Du Z.-J."/>
        </authorList>
    </citation>
    <scope>NUCLEOTIDE SEQUENCE [LARGE SCALE GENOMIC DNA]</scope>
    <source>
        <strain evidence="11 12">FA350</strain>
    </source>
</reference>
<evidence type="ECO:0000259" key="10">
    <source>
        <dbReference type="PROSITE" id="PS51779"/>
    </source>
</evidence>
<dbReference type="Gene3D" id="3.10.20.310">
    <property type="entry name" value="membrane protein fhac"/>
    <property type="match status" value="5"/>
</dbReference>
<keyword evidence="5" id="KW-0677">Repeat</keyword>
<evidence type="ECO:0000256" key="1">
    <source>
        <dbReference type="ARBA" id="ARBA00004370"/>
    </source>
</evidence>
<dbReference type="OrthoDB" id="9803054at2"/>
<dbReference type="PANTHER" id="PTHR12815:SF47">
    <property type="entry name" value="TRANSLOCATION AND ASSEMBLY MODULE SUBUNIT TAMA"/>
    <property type="match status" value="1"/>
</dbReference>